<dbReference type="Gene3D" id="1.20.1250.20">
    <property type="entry name" value="MFS general substrate transporter like domains"/>
    <property type="match status" value="1"/>
</dbReference>
<feature type="transmembrane region" description="Helical" evidence="9">
    <location>
        <begin position="224"/>
        <end position="243"/>
    </location>
</feature>
<dbReference type="GO" id="GO:0006914">
    <property type="term" value="P:autophagy"/>
    <property type="evidence" value="ECO:0007669"/>
    <property type="project" value="UniProtKB-KW"/>
</dbReference>
<feature type="transmembrane region" description="Helical" evidence="9">
    <location>
        <begin position="161"/>
        <end position="185"/>
    </location>
</feature>
<comment type="subcellular location">
    <subcellularLocation>
        <location evidence="1">Endomembrane system</location>
        <topology evidence="1">Multi-pass membrane protein</topology>
    </subcellularLocation>
    <subcellularLocation>
        <location evidence="9">Vacuole membrane</location>
        <topology evidence="9">Multi-pass membrane protein</topology>
    </subcellularLocation>
</comment>
<dbReference type="PROSITE" id="PS50850">
    <property type="entry name" value="MFS"/>
    <property type="match status" value="1"/>
</dbReference>
<dbReference type="GO" id="GO:0005774">
    <property type="term" value="C:vacuolar membrane"/>
    <property type="evidence" value="ECO:0007669"/>
    <property type="project" value="UniProtKB-SubCell"/>
</dbReference>
<evidence type="ECO:0000259" key="10">
    <source>
        <dbReference type="PROSITE" id="PS50850"/>
    </source>
</evidence>
<dbReference type="EMBL" id="LK023357">
    <property type="protein sequence ID" value="CDS12291.1"/>
    <property type="molecule type" value="Genomic_DNA"/>
</dbReference>
<dbReference type="InterPro" id="IPR044738">
    <property type="entry name" value="Atg22"/>
</dbReference>
<sequence length="544" mass="60785">MSLRKKLFANPFVKEEPKLPEEVEPQPAATRLELWGYYLYYNGDNGYVMFSYLPNILQYLAYQGGFNPATPDVRGCDMNDTMAPCNVHWLGGSIPVSSMVLYQQAIAFSIQFLLFTTFGSLADYGKWNRYILLLATVIGCASQIVPIALVNDDGSHWGAMMAIQIVALISYGTSLVFYAAAFPTLSDNLPVVRKARADPSLTEDEVQEEISKWRNYVSAWSTTFSNIGFLVMTGVLSGASFYPWASGGFLGEQPIYNFISAVVCGGYWAINAIPYLFFQPKGRSGPPLTRGNHLTIGWISIFEALKEVRRLRYLFLYIFSYFMFSDAVNTINSMISIVQGEITSFSAQQVTLLNLISAVCSIIGCLVFLVISQKFGVKTKTNLLIILTLSAVVPVWGCFGIGLDNFGIKTRWELWVFYVWQGLFTAPIYAWQQTMLAELIPKGRENMFFGLFGVMNKASSWIGPIVIGAITQHTSNLWNGWPFILGLFIIAIFLVILIDVDKAKEQAEAYRKLHVSSDPLSVAAVADMKNEPIITEKTIDYKDE</sequence>
<comment type="function">
    <text evidence="9">Vacuolar effluxer which mediate the efflux of amino acids resulting from autophagic degradation. The release of autophagic amino acids allows the maintenance of protein synthesis and viability during nitrogen starvation.</text>
</comment>
<keyword evidence="6 9" id="KW-0029">Amino-acid transport</keyword>
<dbReference type="CDD" id="cd17483">
    <property type="entry name" value="MFS_Atg22_like"/>
    <property type="match status" value="1"/>
</dbReference>
<feature type="transmembrane region" description="Helical" evidence="9">
    <location>
        <begin position="130"/>
        <end position="149"/>
    </location>
</feature>
<evidence type="ECO:0000256" key="7">
    <source>
        <dbReference type="ARBA" id="ARBA00022989"/>
    </source>
</evidence>
<name>A0A077WXC2_9FUNG</name>
<feature type="transmembrane region" description="Helical" evidence="9">
    <location>
        <begin position="99"/>
        <end position="118"/>
    </location>
</feature>
<feature type="transmembrane region" description="Helical" evidence="9">
    <location>
        <begin position="255"/>
        <end position="278"/>
    </location>
</feature>
<protein>
    <recommendedName>
        <fullName evidence="9">Autophagy-related protein</fullName>
    </recommendedName>
</protein>
<feature type="transmembrane region" description="Helical" evidence="9">
    <location>
        <begin position="350"/>
        <end position="371"/>
    </location>
</feature>
<reference evidence="11" key="1">
    <citation type="journal article" date="2014" name="Genome Announc.">
        <title>De novo whole-genome sequence and genome annotation of Lichtheimia ramosa.</title>
        <authorList>
            <person name="Linde J."/>
            <person name="Schwartze V."/>
            <person name="Binder U."/>
            <person name="Lass-Florl C."/>
            <person name="Voigt K."/>
            <person name="Horn F."/>
        </authorList>
    </citation>
    <scope>NUCLEOTIDE SEQUENCE</scope>
    <source>
        <strain evidence="11">JMRC FSU:6197</strain>
    </source>
</reference>
<keyword evidence="4 9" id="KW-0926">Vacuole</keyword>
<feature type="transmembrane region" description="Helical" evidence="9">
    <location>
        <begin position="477"/>
        <end position="498"/>
    </location>
</feature>
<dbReference type="GO" id="GO:0032974">
    <property type="term" value="P:amino acid transmembrane export from vacuole"/>
    <property type="evidence" value="ECO:0007669"/>
    <property type="project" value="InterPro"/>
</dbReference>
<dbReference type="InterPro" id="IPR024671">
    <property type="entry name" value="Atg22-like"/>
</dbReference>
<gene>
    <name evidence="11" type="ORF">LRAMOSA04486</name>
</gene>
<keyword evidence="5 9" id="KW-0812">Transmembrane</keyword>
<feature type="transmembrane region" description="Helical" evidence="9">
    <location>
        <begin position="448"/>
        <end position="471"/>
    </location>
</feature>
<evidence type="ECO:0000256" key="8">
    <source>
        <dbReference type="ARBA" id="ARBA00023136"/>
    </source>
</evidence>
<dbReference type="PANTHER" id="PTHR23519:SF1">
    <property type="entry name" value="AUTOPHAGY-RELATED PROTEIN 22"/>
    <property type="match status" value="1"/>
</dbReference>
<evidence type="ECO:0000256" key="5">
    <source>
        <dbReference type="ARBA" id="ARBA00022692"/>
    </source>
</evidence>
<feature type="transmembrane region" description="Helical" evidence="9">
    <location>
        <begin position="415"/>
        <end position="436"/>
    </location>
</feature>
<keyword evidence="7 9" id="KW-1133">Transmembrane helix</keyword>
<dbReference type="SUPFAM" id="SSF103473">
    <property type="entry name" value="MFS general substrate transporter"/>
    <property type="match status" value="1"/>
</dbReference>
<dbReference type="GO" id="GO:0012505">
    <property type="term" value="C:endomembrane system"/>
    <property type="evidence" value="ECO:0007669"/>
    <property type="project" value="UniProtKB-SubCell"/>
</dbReference>
<keyword evidence="8 9" id="KW-0472">Membrane</keyword>
<evidence type="ECO:0000256" key="9">
    <source>
        <dbReference type="RuleBase" id="RU363073"/>
    </source>
</evidence>
<evidence type="ECO:0000313" key="11">
    <source>
        <dbReference type="EMBL" id="CDS12291.1"/>
    </source>
</evidence>
<feature type="domain" description="Major facilitator superfamily (MFS) profile" evidence="10">
    <location>
        <begin position="313"/>
        <end position="544"/>
    </location>
</feature>
<evidence type="ECO:0000256" key="2">
    <source>
        <dbReference type="ARBA" id="ARBA00006978"/>
    </source>
</evidence>
<feature type="transmembrane region" description="Helical" evidence="9">
    <location>
        <begin position="314"/>
        <end position="338"/>
    </location>
</feature>
<organism evidence="11">
    <name type="scientific">Lichtheimia ramosa</name>
    <dbReference type="NCBI Taxonomy" id="688394"/>
    <lineage>
        <taxon>Eukaryota</taxon>
        <taxon>Fungi</taxon>
        <taxon>Fungi incertae sedis</taxon>
        <taxon>Mucoromycota</taxon>
        <taxon>Mucoromycotina</taxon>
        <taxon>Mucoromycetes</taxon>
        <taxon>Mucorales</taxon>
        <taxon>Lichtheimiaceae</taxon>
        <taxon>Lichtheimia</taxon>
    </lineage>
</organism>
<dbReference type="InterPro" id="IPR020846">
    <property type="entry name" value="MFS_dom"/>
</dbReference>
<evidence type="ECO:0000256" key="6">
    <source>
        <dbReference type="ARBA" id="ARBA00022970"/>
    </source>
</evidence>
<dbReference type="Pfam" id="PF11700">
    <property type="entry name" value="ATG22"/>
    <property type="match status" value="1"/>
</dbReference>
<comment type="similarity">
    <text evidence="2 9">Belongs to the ATG22 family.</text>
</comment>
<keyword evidence="9" id="KW-0072">Autophagy</keyword>
<dbReference type="PANTHER" id="PTHR23519">
    <property type="entry name" value="AUTOPHAGY-RELATED PROTEIN 22"/>
    <property type="match status" value="1"/>
</dbReference>
<accession>A0A077WXC2</accession>
<dbReference type="InterPro" id="IPR050495">
    <property type="entry name" value="ATG22/LtaA_families"/>
</dbReference>
<feature type="transmembrane region" description="Helical" evidence="9">
    <location>
        <begin position="383"/>
        <end position="403"/>
    </location>
</feature>
<keyword evidence="3 9" id="KW-0813">Transport</keyword>
<dbReference type="GO" id="GO:0022857">
    <property type="term" value="F:transmembrane transporter activity"/>
    <property type="evidence" value="ECO:0007669"/>
    <property type="project" value="InterPro"/>
</dbReference>
<evidence type="ECO:0000256" key="4">
    <source>
        <dbReference type="ARBA" id="ARBA00022554"/>
    </source>
</evidence>
<evidence type="ECO:0000256" key="3">
    <source>
        <dbReference type="ARBA" id="ARBA00022448"/>
    </source>
</evidence>
<dbReference type="InterPro" id="IPR036259">
    <property type="entry name" value="MFS_trans_sf"/>
</dbReference>
<dbReference type="OrthoDB" id="192733at2759"/>
<proteinExistence type="inferred from homology"/>
<evidence type="ECO:0000256" key="1">
    <source>
        <dbReference type="ARBA" id="ARBA00004127"/>
    </source>
</evidence>
<dbReference type="AlphaFoldDB" id="A0A077WXC2"/>